<dbReference type="Gene3D" id="1.10.150.130">
    <property type="match status" value="1"/>
</dbReference>
<dbReference type="CDD" id="cd00397">
    <property type="entry name" value="DNA_BRE_C"/>
    <property type="match status" value="1"/>
</dbReference>
<protein>
    <submittedName>
        <fullName evidence="7">Integrase</fullName>
    </submittedName>
</protein>
<dbReference type="PANTHER" id="PTHR30349">
    <property type="entry name" value="PHAGE INTEGRASE-RELATED"/>
    <property type="match status" value="1"/>
</dbReference>
<dbReference type="PANTHER" id="PTHR30349:SF81">
    <property type="entry name" value="TYROSINE RECOMBINASE XERC"/>
    <property type="match status" value="1"/>
</dbReference>
<dbReference type="PROSITE" id="PS51898">
    <property type="entry name" value="TYR_RECOMBINASE"/>
    <property type="match status" value="1"/>
</dbReference>
<dbReference type="InterPro" id="IPR011010">
    <property type="entry name" value="DNA_brk_join_enz"/>
</dbReference>
<accession>A0A917UQV9</accession>
<keyword evidence="2 4" id="KW-0238">DNA-binding</keyword>
<proteinExistence type="predicted"/>
<dbReference type="InterPro" id="IPR050090">
    <property type="entry name" value="Tyrosine_recombinase_XerCD"/>
</dbReference>
<dbReference type="AlphaFoldDB" id="A0A917UQV9"/>
<dbReference type="InterPro" id="IPR010998">
    <property type="entry name" value="Integrase_recombinase_N"/>
</dbReference>
<feature type="domain" description="Tyr recombinase" evidence="5">
    <location>
        <begin position="158"/>
        <end position="337"/>
    </location>
</feature>
<evidence type="ECO:0000256" key="3">
    <source>
        <dbReference type="ARBA" id="ARBA00023172"/>
    </source>
</evidence>
<dbReference type="PROSITE" id="PS51900">
    <property type="entry name" value="CB"/>
    <property type="match status" value="1"/>
</dbReference>
<dbReference type="InterPro" id="IPR044068">
    <property type="entry name" value="CB"/>
</dbReference>
<evidence type="ECO:0000256" key="2">
    <source>
        <dbReference type="ARBA" id="ARBA00023125"/>
    </source>
</evidence>
<feature type="domain" description="Core-binding (CB)" evidence="6">
    <location>
        <begin position="48"/>
        <end position="134"/>
    </location>
</feature>
<keyword evidence="8" id="KW-1185">Reference proteome</keyword>
<dbReference type="GO" id="GO:0003677">
    <property type="term" value="F:DNA binding"/>
    <property type="evidence" value="ECO:0007669"/>
    <property type="project" value="UniProtKB-UniRule"/>
</dbReference>
<evidence type="ECO:0000256" key="1">
    <source>
        <dbReference type="ARBA" id="ARBA00022908"/>
    </source>
</evidence>
<dbReference type="GO" id="GO:0015074">
    <property type="term" value="P:DNA integration"/>
    <property type="evidence" value="ECO:0007669"/>
    <property type="project" value="UniProtKB-KW"/>
</dbReference>
<dbReference type="Proteomes" id="UP000635726">
    <property type="component" value="Unassembled WGS sequence"/>
</dbReference>
<dbReference type="InterPro" id="IPR002104">
    <property type="entry name" value="Integrase_catalytic"/>
</dbReference>
<organism evidence="7 8">
    <name type="scientific">Deinococcus aquiradiocola</name>
    <dbReference type="NCBI Taxonomy" id="393059"/>
    <lineage>
        <taxon>Bacteria</taxon>
        <taxon>Thermotogati</taxon>
        <taxon>Deinococcota</taxon>
        <taxon>Deinococci</taxon>
        <taxon>Deinococcales</taxon>
        <taxon>Deinococcaceae</taxon>
        <taxon>Deinococcus</taxon>
    </lineage>
</organism>
<reference evidence="7" key="2">
    <citation type="submission" date="2020-09" db="EMBL/GenBank/DDBJ databases">
        <authorList>
            <person name="Sun Q."/>
            <person name="Ohkuma M."/>
        </authorList>
    </citation>
    <scope>NUCLEOTIDE SEQUENCE</scope>
    <source>
        <strain evidence="7">JCM 14371</strain>
    </source>
</reference>
<dbReference type="GO" id="GO:0006310">
    <property type="term" value="P:DNA recombination"/>
    <property type="evidence" value="ECO:0007669"/>
    <property type="project" value="UniProtKB-KW"/>
</dbReference>
<keyword evidence="3" id="KW-0233">DNA recombination</keyword>
<name>A0A917UQV9_9DEIO</name>
<dbReference type="Pfam" id="PF00589">
    <property type="entry name" value="Phage_integrase"/>
    <property type="match status" value="1"/>
</dbReference>
<reference evidence="7" key="1">
    <citation type="journal article" date="2014" name="Int. J. Syst. Evol. Microbiol.">
        <title>Complete genome sequence of Corynebacterium casei LMG S-19264T (=DSM 44701T), isolated from a smear-ripened cheese.</title>
        <authorList>
            <consortium name="US DOE Joint Genome Institute (JGI-PGF)"/>
            <person name="Walter F."/>
            <person name="Albersmeier A."/>
            <person name="Kalinowski J."/>
            <person name="Ruckert C."/>
        </authorList>
    </citation>
    <scope>NUCLEOTIDE SEQUENCE</scope>
    <source>
        <strain evidence="7">JCM 14371</strain>
    </source>
</reference>
<evidence type="ECO:0000313" key="7">
    <source>
        <dbReference type="EMBL" id="GGJ78589.1"/>
    </source>
</evidence>
<evidence type="ECO:0000256" key="4">
    <source>
        <dbReference type="PROSITE-ProRule" id="PRU01248"/>
    </source>
</evidence>
<sequence>MVHSDQEDRMTLDVYRGQAHDRARTWTALTPDERRRRATEAAALKDPDTLWSLTEAHLTLHAASGVLTSRHTLTSYRAGIRAFLHHATHRAWSILRPTADDVQAWIAEMLTQGRAIATVRVRVAAAAALYRALRWAGATAAHPFEDAVVPKDRRHGLEKNAPYTADQVDLAVAAASAHPTRASELRALLLVLAHAGLRIDEALHLRWEDVHLDPDSARLTVQSGKGRRSRSVPASPRLRAALSAYRILPRTRAHRGDFIFPYRTWRGAARHVRPLFEHAQEPGGFRGFHALRKAMGSRLYQQLGDFAAVAEVLGHADINTTRGYVRIGEERARRAIDSW</sequence>
<dbReference type="InterPro" id="IPR013762">
    <property type="entry name" value="Integrase-like_cat_sf"/>
</dbReference>
<gene>
    <name evidence="7" type="ORF">GCM10008939_23090</name>
</gene>
<dbReference type="SUPFAM" id="SSF56349">
    <property type="entry name" value="DNA breaking-rejoining enzymes"/>
    <property type="match status" value="1"/>
</dbReference>
<dbReference type="EMBL" id="BMOE01000007">
    <property type="protein sequence ID" value="GGJ78589.1"/>
    <property type="molecule type" value="Genomic_DNA"/>
</dbReference>
<evidence type="ECO:0000313" key="8">
    <source>
        <dbReference type="Proteomes" id="UP000635726"/>
    </source>
</evidence>
<comment type="caution">
    <text evidence="7">The sequence shown here is derived from an EMBL/GenBank/DDBJ whole genome shotgun (WGS) entry which is preliminary data.</text>
</comment>
<keyword evidence="1" id="KW-0229">DNA integration</keyword>
<dbReference type="Pfam" id="PF02899">
    <property type="entry name" value="Phage_int_SAM_1"/>
    <property type="match status" value="1"/>
</dbReference>
<evidence type="ECO:0000259" key="5">
    <source>
        <dbReference type="PROSITE" id="PS51898"/>
    </source>
</evidence>
<dbReference type="InterPro" id="IPR004107">
    <property type="entry name" value="Integrase_SAM-like_N"/>
</dbReference>
<dbReference type="Gene3D" id="1.10.443.10">
    <property type="entry name" value="Intergrase catalytic core"/>
    <property type="match status" value="1"/>
</dbReference>
<evidence type="ECO:0000259" key="6">
    <source>
        <dbReference type="PROSITE" id="PS51900"/>
    </source>
</evidence>